<keyword evidence="3" id="KW-1185">Reference proteome</keyword>
<feature type="transmembrane region" description="Helical" evidence="1">
    <location>
        <begin position="308"/>
        <end position="326"/>
    </location>
</feature>
<evidence type="ECO:0000313" key="3">
    <source>
        <dbReference type="Proteomes" id="UP001151760"/>
    </source>
</evidence>
<evidence type="ECO:0000256" key="1">
    <source>
        <dbReference type="SAM" id="Phobius"/>
    </source>
</evidence>
<keyword evidence="1" id="KW-0472">Membrane</keyword>
<feature type="transmembrane region" description="Helical" evidence="1">
    <location>
        <begin position="268"/>
        <end position="287"/>
    </location>
</feature>
<dbReference type="EMBL" id="BQNB010012687">
    <property type="protein sequence ID" value="GJT06658.1"/>
    <property type="molecule type" value="Genomic_DNA"/>
</dbReference>
<keyword evidence="1" id="KW-1133">Transmembrane helix</keyword>
<feature type="transmembrane region" description="Helical" evidence="1">
    <location>
        <begin position="397"/>
        <end position="417"/>
    </location>
</feature>
<keyword evidence="1" id="KW-0812">Transmembrane</keyword>
<comment type="caution">
    <text evidence="2">The sequence shown here is derived from an EMBL/GenBank/DDBJ whole genome shotgun (WGS) entry which is preliminary data.</text>
</comment>
<accession>A0ABQ5AZ00</accession>
<feature type="transmembrane region" description="Helical" evidence="1">
    <location>
        <begin position="231"/>
        <end position="248"/>
    </location>
</feature>
<name>A0ABQ5AZ00_9ASTR</name>
<feature type="transmembrane region" description="Helical" evidence="1">
    <location>
        <begin position="81"/>
        <end position="102"/>
    </location>
</feature>
<feature type="transmembrane region" description="Helical" evidence="1">
    <location>
        <begin position="332"/>
        <end position="359"/>
    </location>
</feature>
<sequence>MFMVVRGIGRCVCEWSGSGGGEEAGRGGIFGGDGVGVCGGAVFGGGVELFGGDVLVVLIFGLGMGLLSCEWEVCGEKSGGFVAVGGVVVGFWAVRRLVGWVVGESGFVVGGRGGWWTVFAVWEVMGVVFVVGVMGCWVLEGGGVGAVQVVGLGFGGISVRLCFGGGGRVSGGGGVVGGCWCGSVVGVGGFGGWGCGRCGGAGGVLFGESWEVMLGVVGVGVVGVVVERERLMLYGGVGGLVMWGWGSVGGGGSSVRVLWLVGSGFGCVWWSLAGGLGEVLLSGYGGVWEGEGVRTMEWVRGSRVGGGFGDWLVTLVYLGRWFWLVWGSWVRVAVVVAISCGGLGGVGAVRVLGLVAWWVFVCWREYAVSGCWVLGVVGWEGGFGVEGYQSSGMLRLGLLGGFSMGLVVGVGLECVGFG</sequence>
<protein>
    <submittedName>
        <fullName evidence="2">Uncharacterized protein</fullName>
    </submittedName>
</protein>
<dbReference type="Proteomes" id="UP001151760">
    <property type="component" value="Unassembled WGS sequence"/>
</dbReference>
<reference evidence="2" key="2">
    <citation type="submission" date="2022-01" db="EMBL/GenBank/DDBJ databases">
        <authorList>
            <person name="Yamashiro T."/>
            <person name="Shiraishi A."/>
            <person name="Satake H."/>
            <person name="Nakayama K."/>
        </authorList>
    </citation>
    <scope>NUCLEOTIDE SEQUENCE</scope>
</reference>
<feature type="transmembrane region" description="Helical" evidence="1">
    <location>
        <begin position="114"/>
        <end position="139"/>
    </location>
</feature>
<feature type="transmembrane region" description="Helical" evidence="1">
    <location>
        <begin position="366"/>
        <end position="385"/>
    </location>
</feature>
<organism evidence="2 3">
    <name type="scientific">Tanacetum coccineum</name>
    <dbReference type="NCBI Taxonomy" id="301880"/>
    <lineage>
        <taxon>Eukaryota</taxon>
        <taxon>Viridiplantae</taxon>
        <taxon>Streptophyta</taxon>
        <taxon>Embryophyta</taxon>
        <taxon>Tracheophyta</taxon>
        <taxon>Spermatophyta</taxon>
        <taxon>Magnoliopsida</taxon>
        <taxon>eudicotyledons</taxon>
        <taxon>Gunneridae</taxon>
        <taxon>Pentapetalae</taxon>
        <taxon>asterids</taxon>
        <taxon>campanulids</taxon>
        <taxon>Asterales</taxon>
        <taxon>Asteraceae</taxon>
        <taxon>Asteroideae</taxon>
        <taxon>Anthemideae</taxon>
        <taxon>Anthemidinae</taxon>
        <taxon>Tanacetum</taxon>
    </lineage>
</organism>
<proteinExistence type="predicted"/>
<feature type="transmembrane region" description="Helical" evidence="1">
    <location>
        <begin position="49"/>
        <end position="69"/>
    </location>
</feature>
<gene>
    <name evidence="2" type="ORF">Tco_0841120</name>
</gene>
<evidence type="ECO:0000313" key="2">
    <source>
        <dbReference type="EMBL" id="GJT06658.1"/>
    </source>
</evidence>
<reference evidence="2" key="1">
    <citation type="journal article" date="2022" name="Int. J. Mol. Sci.">
        <title>Draft Genome of Tanacetum Coccineum: Genomic Comparison of Closely Related Tanacetum-Family Plants.</title>
        <authorList>
            <person name="Yamashiro T."/>
            <person name="Shiraishi A."/>
            <person name="Nakayama K."/>
            <person name="Satake H."/>
        </authorList>
    </citation>
    <scope>NUCLEOTIDE SEQUENCE</scope>
</reference>